<protein>
    <submittedName>
        <fullName evidence="6">Pyrimidine reductase</fullName>
    </submittedName>
</protein>
<comment type="pathway">
    <text evidence="1">Cofactor biosynthesis; riboflavin biosynthesis.</text>
</comment>
<keyword evidence="3" id="KW-0560">Oxidoreductase</keyword>
<proteinExistence type="predicted"/>
<dbReference type="EMBL" id="JDYK01000002">
    <property type="protein sequence ID" value="EWS82944.1"/>
    <property type="molecule type" value="Genomic_DNA"/>
</dbReference>
<dbReference type="OrthoDB" id="5243299at2"/>
<evidence type="ECO:0000313" key="7">
    <source>
        <dbReference type="Proteomes" id="UP000023067"/>
    </source>
</evidence>
<dbReference type="HOGENOM" id="CLU_036590_7_2_11"/>
<dbReference type="Pfam" id="PF01872">
    <property type="entry name" value="RibD_C"/>
    <property type="match status" value="1"/>
</dbReference>
<evidence type="ECO:0000256" key="2">
    <source>
        <dbReference type="ARBA" id="ARBA00022857"/>
    </source>
</evidence>
<dbReference type="Proteomes" id="UP000023067">
    <property type="component" value="Unassembled WGS sequence"/>
</dbReference>
<keyword evidence="7" id="KW-1185">Reference proteome</keyword>
<evidence type="ECO:0000256" key="4">
    <source>
        <dbReference type="SAM" id="MobiDB-lite"/>
    </source>
</evidence>
<dbReference type="InterPro" id="IPR002734">
    <property type="entry name" value="RibDG_C"/>
</dbReference>
<evidence type="ECO:0000256" key="1">
    <source>
        <dbReference type="ARBA" id="ARBA00005104"/>
    </source>
</evidence>
<dbReference type="STRING" id="396014.BF93_07995"/>
<reference evidence="6 7" key="1">
    <citation type="submission" date="2014-02" db="EMBL/GenBank/DDBJ databases">
        <title>Genome sequence of Brachybacterium phenoliresistens strain W13A50.</title>
        <authorList>
            <person name="Wang X."/>
        </authorList>
    </citation>
    <scope>NUCLEOTIDE SEQUENCE [LARGE SCALE GENOMIC DNA]</scope>
    <source>
        <strain evidence="6 7">W13A50</strain>
    </source>
</reference>
<dbReference type="AlphaFoldDB" id="Z9JXP0"/>
<dbReference type="RefSeq" id="WP_038370383.1">
    <property type="nucleotide sequence ID" value="NZ_KK069988.1"/>
</dbReference>
<evidence type="ECO:0000259" key="5">
    <source>
        <dbReference type="Pfam" id="PF01872"/>
    </source>
</evidence>
<gene>
    <name evidence="6" type="ORF">BF93_07995</name>
</gene>
<accession>Z9JXP0</accession>
<evidence type="ECO:0000256" key="3">
    <source>
        <dbReference type="ARBA" id="ARBA00023002"/>
    </source>
</evidence>
<sequence>MHLLHDRGRPLPAPVPVPRDAAGARRLAAVYAPPPDRVHVRAMMNTTVDGAVSGADGISGSLRNPDDSFAFGVLRALADVILVGARTVREEDYRRPQGRADLLEPSRRPGGGPRPALAILTRTGLLPRTIEPDWPTYLLVPRASREAVVAAGIVPADQVLAADAPADAVARLAEMGHRAIQAEGGPGALGQLVAAGVVDELCFSLTHRTVGGSSSRVLDGPAHEQDWHLASLIVGERATLTRYTRA</sequence>
<dbReference type="PATRIC" id="fig|396014.3.peg.586"/>
<dbReference type="SUPFAM" id="SSF53597">
    <property type="entry name" value="Dihydrofolate reductase-like"/>
    <property type="match status" value="1"/>
</dbReference>
<keyword evidence="2" id="KW-0521">NADP</keyword>
<dbReference type="InterPro" id="IPR050765">
    <property type="entry name" value="Riboflavin_Biosynth_HTPR"/>
</dbReference>
<dbReference type="eggNOG" id="COG1985">
    <property type="taxonomic scope" value="Bacteria"/>
</dbReference>
<dbReference type="GO" id="GO:0009231">
    <property type="term" value="P:riboflavin biosynthetic process"/>
    <property type="evidence" value="ECO:0007669"/>
    <property type="project" value="InterPro"/>
</dbReference>
<dbReference type="GO" id="GO:0008703">
    <property type="term" value="F:5-amino-6-(5-phosphoribosylamino)uracil reductase activity"/>
    <property type="evidence" value="ECO:0007669"/>
    <property type="project" value="InterPro"/>
</dbReference>
<dbReference type="Gene3D" id="3.40.430.10">
    <property type="entry name" value="Dihydrofolate Reductase, subunit A"/>
    <property type="match status" value="1"/>
</dbReference>
<feature type="region of interest" description="Disordered" evidence="4">
    <location>
        <begin position="93"/>
        <end position="115"/>
    </location>
</feature>
<dbReference type="PANTHER" id="PTHR38011:SF7">
    <property type="entry name" value="2,5-DIAMINO-6-RIBOSYLAMINO-4(3H)-PYRIMIDINONE 5'-PHOSPHATE REDUCTASE"/>
    <property type="match status" value="1"/>
</dbReference>
<evidence type="ECO:0000313" key="6">
    <source>
        <dbReference type="EMBL" id="EWS82944.1"/>
    </source>
</evidence>
<dbReference type="PANTHER" id="PTHR38011">
    <property type="entry name" value="DIHYDROFOLATE REDUCTASE FAMILY PROTEIN (AFU_ORTHOLOGUE AFUA_8G06820)"/>
    <property type="match status" value="1"/>
</dbReference>
<feature type="domain" description="Bacterial bifunctional deaminase-reductase C-terminal" evidence="5">
    <location>
        <begin position="39"/>
        <end position="228"/>
    </location>
</feature>
<comment type="caution">
    <text evidence="6">The sequence shown here is derived from an EMBL/GenBank/DDBJ whole genome shotgun (WGS) entry which is preliminary data.</text>
</comment>
<name>Z9JXP0_9MICO</name>
<dbReference type="InterPro" id="IPR024072">
    <property type="entry name" value="DHFR-like_dom_sf"/>
</dbReference>
<organism evidence="6 7">
    <name type="scientific">Brachybacterium phenoliresistens</name>
    <dbReference type="NCBI Taxonomy" id="396014"/>
    <lineage>
        <taxon>Bacteria</taxon>
        <taxon>Bacillati</taxon>
        <taxon>Actinomycetota</taxon>
        <taxon>Actinomycetes</taxon>
        <taxon>Micrococcales</taxon>
        <taxon>Dermabacteraceae</taxon>
        <taxon>Brachybacterium</taxon>
    </lineage>
</organism>